<dbReference type="Pfam" id="PF13568">
    <property type="entry name" value="OMP_b-brl_2"/>
    <property type="match status" value="1"/>
</dbReference>
<proteinExistence type="predicted"/>
<gene>
    <name evidence="3" type="ORF">AM493_08155</name>
</gene>
<comment type="caution">
    <text evidence="3">The sequence shown here is derived from an EMBL/GenBank/DDBJ whole genome shotgun (WGS) entry which is preliminary data.</text>
</comment>
<dbReference type="GO" id="GO:0044384">
    <property type="term" value="C:host outer membrane"/>
    <property type="evidence" value="ECO:0007669"/>
    <property type="project" value="InterPro"/>
</dbReference>
<keyword evidence="4" id="KW-1185">Reference proteome</keyword>
<dbReference type="InterPro" id="IPR025665">
    <property type="entry name" value="Beta-barrel_OMP_2"/>
</dbReference>
<dbReference type="InterPro" id="IPR011250">
    <property type="entry name" value="OMP/PagP_B-barrel"/>
</dbReference>
<accession>A0A0M8MGY1</accession>
<sequence length="204" mass="21720">MKLFKLLSAGALMLGAVTATSAQDTSNSTLSPSFGVKGGVNFATVSGDDLGNPDSRTSFHAGVFGEFPVAEIFSLQVEALYSGQGFDLDFEGPDGDKAEVQLDYINVPVLAKFYLMEGLSIEAGPQFSFLVNDEFDFNPNSDNGDVPLDNVDINKFDFGVTGGLTFQTAMGLFATARYTQGLSEIVDNVDAKNAVFQVGVGYKF</sequence>
<dbReference type="RefSeq" id="WP_054407465.1">
    <property type="nucleotide sequence ID" value="NZ_FOYA01000007.1"/>
</dbReference>
<dbReference type="OrthoDB" id="947434at2"/>
<evidence type="ECO:0000313" key="4">
    <source>
        <dbReference type="Proteomes" id="UP000037755"/>
    </source>
</evidence>
<dbReference type="InterPro" id="IPR000758">
    <property type="entry name" value="Enterovir_OMP"/>
</dbReference>
<evidence type="ECO:0000313" key="3">
    <source>
        <dbReference type="EMBL" id="KOS06011.1"/>
    </source>
</evidence>
<reference evidence="3 4" key="1">
    <citation type="submission" date="2015-08" db="EMBL/GenBank/DDBJ databases">
        <title>Whole genome sequence of Flavobacterium akiainvivens IK-1T, from decaying Wikstroemia oahuensis, an endemic Hawaiian shrub.</title>
        <authorList>
            <person name="Wan X."/>
            <person name="Hou S."/>
            <person name="Saito J."/>
            <person name="Donachie S."/>
        </authorList>
    </citation>
    <scope>NUCLEOTIDE SEQUENCE [LARGE SCALE GENOMIC DNA]</scope>
    <source>
        <strain evidence="3 4">IK-1</strain>
    </source>
</reference>
<dbReference type="EMBL" id="LIYD01000005">
    <property type="protein sequence ID" value="KOS06011.1"/>
    <property type="molecule type" value="Genomic_DNA"/>
</dbReference>
<name>A0A0M8MGY1_9FLAO</name>
<dbReference type="Proteomes" id="UP000037755">
    <property type="component" value="Unassembled WGS sequence"/>
</dbReference>
<evidence type="ECO:0000256" key="1">
    <source>
        <dbReference type="SAM" id="SignalP"/>
    </source>
</evidence>
<feature type="chain" id="PRO_5005818371" description="Outer membrane protein beta-barrel domain-containing protein" evidence="1">
    <location>
        <begin position="23"/>
        <end position="204"/>
    </location>
</feature>
<protein>
    <recommendedName>
        <fullName evidence="2">Outer membrane protein beta-barrel domain-containing protein</fullName>
    </recommendedName>
</protein>
<keyword evidence="1" id="KW-0732">Signal</keyword>
<dbReference type="STRING" id="1202724.AM493_08155"/>
<feature type="domain" description="Outer membrane protein beta-barrel" evidence="2">
    <location>
        <begin position="30"/>
        <end position="185"/>
    </location>
</feature>
<dbReference type="PATRIC" id="fig|1202724.3.peg.1694"/>
<dbReference type="AlphaFoldDB" id="A0A0M8MGY1"/>
<dbReference type="PROSITE" id="PS00695">
    <property type="entry name" value="ENT_VIR_OMP_2"/>
    <property type="match status" value="1"/>
</dbReference>
<feature type="signal peptide" evidence="1">
    <location>
        <begin position="1"/>
        <end position="22"/>
    </location>
</feature>
<dbReference type="SUPFAM" id="SSF56925">
    <property type="entry name" value="OMPA-like"/>
    <property type="match status" value="1"/>
</dbReference>
<organism evidence="3 4">
    <name type="scientific">Flavobacterium akiainvivens</name>
    <dbReference type="NCBI Taxonomy" id="1202724"/>
    <lineage>
        <taxon>Bacteria</taxon>
        <taxon>Pseudomonadati</taxon>
        <taxon>Bacteroidota</taxon>
        <taxon>Flavobacteriia</taxon>
        <taxon>Flavobacteriales</taxon>
        <taxon>Flavobacteriaceae</taxon>
        <taxon>Flavobacterium</taxon>
    </lineage>
</organism>
<evidence type="ECO:0000259" key="2">
    <source>
        <dbReference type="Pfam" id="PF13568"/>
    </source>
</evidence>